<dbReference type="InterPro" id="IPR006976">
    <property type="entry name" value="VanZ-like"/>
</dbReference>
<comment type="caution">
    <text evidence="2">The sequence shown here is derived from an EMBL/GenBank/DDBJ whole genome shotgun (WGS) entry which is preliminary data.</text>
</comment>
<sequence length="107" mass="10786">MIFAISLIILFTPASGVPSAPPGTDKVVHFVLFAALAASGTAARVPAAPLVVGLVGYAALSEVLQAVLPLGRSGDLRDALVDVLGALVALLLTAAARSVRRGRRTTG</sequence>
<evidence type="ECO:0000313" key="3">
    <source>
        <dbReference type="Proteomes" id="UP000580474"/>
    </source>
</evidence>
<dbReference type="PANTHER" id="PTHR28008">
    <property type="entry name" value="DOMAIN PROTEIN, PUTATIVE (AFU_ORTHOLOGUE AFUA_3G10980)-RELATED"/>
    <property type="match status" value="1"/>
</dbReference>
<dbReference type="PANTHER" id="PTHR28008:SF1">
    <property type="entry name" value="DOMAIN PROTEIN, PUTATIVE (AFU_ORTHOLOGUE AFUA_3G10980)-RELATED"/>
    <property type="match status" value="1"/>
</dbReference>
<accession>A0A840NLW9</accession>
<feature type="domain" description="VanZ-like" evidence="1">
    <location>
        <begin position="24"/>
        <end position="94"/>
    </location>
</feature>
<evidence type="ECO:0000259" key="1">
    <source>
        <dbReference type="Pfam" id="PF04892"/>
    </source>
</evidence>
<dbReference type="RefSeq" id="WP_343071516.1">
    <property type="nucleotide sequence ID" value="NZ_JACHIV010000001.1"/>
</dbReference>
<gene>
    <name evidence="2" type="ORF">BJ969_004201</name>
</gene>
<dbReference type="Pfam" id="PF04892">
    <property type="entry name" value="VanZ"/>
    <property type="match status" value="1"/>
</dbReference>
<dbReference type="Proteomes" id="UP000580474">
    <property type="component" value="Unassembled WGS sequence"/>
</dbReference>
<proteinExistence type="predicted"/>
<dbReference type="AlphaFoldDB" id="A0A840NLW9"/>
<reference evidence="2 3" key="1">
    <citation type="submission" date="2020-08" db="EMBL/GenBank/DDBJ databases">
        <title>Sequencing the genomes of 1000 actinobacteria strains.</title>
        <authorList>
            <person name="Klenk H.-P."/>
        </authorList>
    </citation>
    <scope>NUCLEOTIDE SEQUENCE [LARGE SCALE GENOMIC DNA]</scope>
    <source>
        <strain evidence="2 3">DSM 45582</strain>
    </source>
</reference>
<protein>
    <submittedName>
        <fullName evidence="2">VanZ family protein</fullName>
    </submittedName>
</protein>
<name>A0A840NLW9_9PSEU</name>
<evidence type="ECO:0000313" key="2">
    <source>
        <dbReference type="EMBL" id="MBB5071113.1"/>
    </source>
</evidence>
<dbReference type="EMBL" id="JACHIV010000001">
    <property type="protein sequence ID" value="MBB5071113.1"/>
    <property type="molecule type" value="Genomic_DNA"/>
</dbReference>
<keyword evidence="3" id="KW-1185">Reference proteome</keyword>
<organism evidence="2 3">
    <name type="scientific">Saccharopolyspora gloriosae</name>
    <dbReference type="NCBI Taxonomy" id="455344"/>
    <lineage>
        <taxon>Bacteria</taxon>
        <taxon>Bacillati</taxon>
        <taxon>Actinomycetota</taxon>
        <taxon>Actinomycetes</taxon>
        <taxon>Pseudonocardiales</taxon>
        <taxon>Pseudonocardiaceae</taxon>
        <taxon>Saccharopolyspora</taxon>
    </lineage>
</organism>